<accession>A0A6P1C9A6</accession>
<dbReference type="Proteomes" id="UP000471190">
    <property type="component" value="Unassembled WGS sequence"/>
</dbReference>
<evidence type="ECO:0000313" key="3">
    <source>
        <dbReference type="Proteomes" id="UP000471190"/>
    </source>
</evidence>
<comment type="caution">
    <text evidence="2">The sequence shown here is derived from an EMBL/GenBank/DDBJ whole genome shotgun (WGS) entry which is preliminary data.</text>
</comment>
<organism evidence="2 3">
    <name type="scientific">Rhizobium tropici</name>
    <dbReference type="NCBI Taxonomy" id="398"/>
    <lineage>
        <taxon>Bacteria</taxon>
        <taxon>Pseudomonadati</taxon>
        <taxon>Pseudomonadota</taxon>
        <taxon>Alphaproteobacteria</taxon>
        <taxon>Hyphomicrobiales</taxon>
        <taxon>Rhizobiaceae</taxon>
        <taxon>Rhizobium/Agrobacterium group</taxon>
        <taxon>Rhizobium</taxon>
    </lineage>
</organism>
<dbReference type="RefSeq" id="WP_015339765.1">
    <property type="nucleotide sequence ID" value="NZ_JAADZA010000025.1"/>
</dbReference>
<sequence>MTLNARLAIKNNNTSMPVTILGLRNGGLLLQGHSLFLGDAYASHDVELISDFTEVPVRVLIQSHTIDGRALAIPYMSVRRN</sequence>
<dbReference type="AlphaFoldDB" id="A0A6P1C9A6"/>
<dbReference type="EMBL" id="JAADZA010000025">
    <property type="protein sequence ID" value="NEV13327.1"/>
    <property type="molecule type" value="Genomic_DNA"/>
</dbReference>
<protein>
    <submittedName>
        <fullName evidence="2">Uncharacterized protein</fullName>
    </submittedName>
</protein>
<dbReference type="EMBL" id="JACHBF010000008">
    <property type="protein sequence ID" value="MBB6492885.1"/>
    <property type="molecule type" value="Genomic_DNA"/>
</dbReference>
<name>A0A6P1C9A6_RHITR</name>
<evidence type="ECO:0000313" key="2">
    <source>
        <dbReference type="EMBL" id="NEV13327.1"/>
    </source>
</evidence>
<evidence type="ECO:0000313" key="1">
    <source>
        <dbReference type="EMBL" id="MBB6492885.1"/>
    </source>
</evidence>
<dbReference type="Proteomes" id="UP000526625">
    <property type="component" value="Unassembled WGS sequence"/>
</dbReference>
<keyword evidence="4" id="KW-1185">Reference proteome</keyword>
<reference evidence="2 3" key="1">
    <citation type="submission" date="2020-02" db="EMBL/GenBank/DDBJ databases">
        <title>Draft genome sequence of Rhizobium tropici.</title>
        <authorList>
            <person name="Khayi S."/>
            <person name="Jemo M."/>
        </authorList>
    </citation>
    <scope>NUCLEOTIDE SEQUENCE [LARGE SCALE GENOMIC DNA]</scope>
    <source>
        <strain evidence="2 3">A12</strain>
    </source>
</reference>
<gene>
    <name evidence="1" type="ORF">GGD45_003293</name>
    <name evidence="2" type="ORF">GXW80_20250</name>
</gene>
<proteinExistence type="predicted"/>
<evidence type="ECO:0000313" key="4">
    <source>
        <dbReference type="Proteomes" id="UP000526625"/>
    </source>
</evidence>
<reference evidence="1 4" key="2">
    <citation type="submission" date="2020-08" db="EMBL/GenBank/DDBJ databases">
        <title>Genomic Encyclopedia of Type Strains, Phase IV (KMG-V): Genome sequencing to study the core and pangenomes of soil and plant-associated prokaryotes.</title>
        <authorList>
            <person name="Whitman W."/>
        </authorList>
    </citation>
    <scope>NUCLEOTIDE SEQUENCE [LARGE SCALE GENOMIC DNA]</scope>
    <source>
        <strain evidence="1 4">SEMIA 4059</strain>
    </source>
</reference>